<keyword evidence="4" id="KW-1185">Reference proteome</keyword>
<keyword evidence="1" id="KW-0456">Lyase</keyword>
<dbReference type="Gene3D" id="3.20.20.140">
    <property type="entry name" value="Metal-dependent hydrolases"/>
    <property type="match status" value="1"/>
</dbReference>
<evidence type="ECO:0000313" key="3">
    <source>
        <dbReference type="EMBL" id="SDU52318.1"/>
    </source>
</evidence>
<dbReference type="InterPro" id="IPR006680">
    <property type="entry name" value="Amidohydro-rel"/>
</dbReference>
<dbReference type="PANTHER" id="PTHR21240">
    <property type="entry name" value="2-AMINO-3-CARBOXYLMUCONATE-6-SEMIALDEHYDE DECARBOXYLASE"/>
    <property type="match status" value="1"/>
</dbReference>
<dbReference type="GO" id="GO:0016831">
    <property type="term" value="F:carboxy-lyase activity"/>
    <property type="evidence" value="ECO:0007669"/>
    <property type="project" value="InterPro"/>
</dbReference>
<dbReference type="Proteomes" id="UP000199608">
    <property type="component" value="Unassembled WGS sequence"/>
</dbReference>
<dbReference type="GO" id="GO:0019748">
    <property type="term" value="P:secondary metabolic process"/>
    <property type="evidence" value="ECO:0007669"/>
    <property type="project" value="TreeGrafter"/>
</dbReference>
<dbReference type="InterPro" id="IPR032466">
    <property type="entry name" value="Metal_Hydrolase"/>
</dbReference>
<evidence type="ECO:0000313" key="4">
    <source>
        <dbReference type="Proteomes" id="UP000199608"/>
    </source>
</evidence>
<proteinExistence type="predicted"/>
<dbReference type="Pfam" id="PF04909">
    <property type="entry name" value="Amidohydro_2"/>
    <property type="match status" value="1"/>
</dbReference>
<dbReference type="PANTHER" id="PTHR21240:SF28">
    <property type="entry name" value="ISO-OROTATE DECARBOXYLASE (EUROFUNG)"/>
    <property type="match status" value="1"/>
</dbReference>
<reference evidence="4" key="1">
    <citation type="submission" date="2016-10" db="EMBL/GenBank/DDBJ databases">
        <authorList>
            <person name="Varghese N."/>
            <person name="Submissions S."/>
        </authorList>
    </citation>
    <scope>NUCLEOTIDE SEQUENCE [LARGE SCALE GENOMIC DNA]</scope>
    <source>
        <strain evidence="4">DSM 3384</strain>
    </source>
</reference>
<evidence type="ECO:0000259" key="2">
    <source>
        <dbReference type="Pfam" id="PF04909"/>
    </source>
</evidence>
<name>A0A1H2J8D8_9BACT</name>
<dbReference type="EMBL" id="FNLL01000011">
    <property type="protein sequence ID" value="SDU52318.1"/>
    <property type="molecule type" value="Genomic_DNA"/>
</dbReference>
<feature type="domain" description="Amidohydrolase-related" evidence="2">
    <location>
        <begin position="164"/>
        <end position="284"/>
    </location>
</feature>
<dbReference type="InterPro" id="IPR032465">
    <property type="entry name" value="ACMSD"/>
</dbReference>
<dbReference type="AlphaFoldDB" id="A0A1H2J8D8"/>
<dbReference type="GO" id="GO:0005737">
    <property type="term" value="C:cytoplasm"/>
    <property type="evidence" value="ECO:0007669"/>
    <property type="project" value="TreeGrafter"/>
</dbReference>
<dbReference type="GO" id="GO:0016787">
    <property type="term" value="F:hydrolase activity"/>
    <property type="evidence" value="ECO:0007669"/>
    <property type="project" value="InterPro"/>
</dbReference>
<accession>A0A1H2J8D8</accession>
<evidence type="ECO:0000256" key="1">
    <source>
        <dbReference type="ARBA" id="ARBA00023239"/>
    </source>
</evidence>
<gene>
    <name evidence="3" type="ORF">SAMN04487931_1119</name>
</gene>
<sequence>MIIDGHAHLFHPKVISNVKKKEEMVDFLGLQADGAEDRVGVSFLEDELRSNAVKGCFILPTAGAKEVGKVNESSYRTVETSDLLYTAGTLHPEYSDNRQELVKFKQRNIKGIKLCSFSQKFALDDPKTFDMFDLIRQFNITEQSGFFVIIDTLYGADTFFGGDSEHNTTPERLGSLVKNFPEINFIAAHMGGLAAPFNDIRTHLCPMDNLFFDTSNAAHVLEENQFVALLKAHGPEHIIFGTDWPWFTHAPEIDLQHRMLARAGYSKDDMELVFSKNMIRLLGIAVSMDSGV</sequence>
<dbReference type="SUPFAM" id="SSF51556">
    <property type="entry name" value="Metallo-dependent hydrolases"/>
    <property type="match status" value="1"/>
</dbReference>
<organism evidence="3 4">
    <name type="scientific">Desulfobacula phenolica</name>
    <dbReference type="NCBI Taxonomy" id="90732"/>
    <lineage>
        <taxon>Bacteria</taxon>
        <taxon>Pseudomonadati</taxon>
        <taxon>Thermodesulfobacteriota</taxon>
        <taxon>Desulfobacteria</taxon>
        <taxon>Desulfobacterales</taxon>
        <taxon>Desulfobacteraceae</taxon>
        <taxon>Desulfobacula</taxon>
    </lineage>
</organism>
<protein>
    <recommendedName>
        <fullName evidence="2">Amidohydrolase-related domain-containing protein</fullName>
    </recommendedName>
</protein>
<dbReference type="RefSeq" id="WP_092236623.1">
    <property type="nucleotide sequence ID" value="NZ_FNLL01000011.1"/>
</dbReference>